<dbReference type="Gene3D" id="2.40.10.500">
    <property type="match status" value="1"/>
</dbReference>
<gene>
    <name evidence="5" type="ORF">BJG266_LOCUS36217</name>
    <name evidence="6" type="ORF">QVE165_LOCUS35849</name>
</gene>
<evidence type="ECO:0000256" key="2">
    <source>
        <dbReference type="ARBA" id="ARBA00022737"/>
    </source>
</evidence>
<evidence type="ECO:0000256" key="1">
    <source>
        <dbReference type="ARBA" id="ARBA00022729"/>
    </source>
</evidence>
<dbReference type="PANTHER" id="PTHR10680:SF28">
    <property type="entry name" value="SMP-30_GLUCONOLACTONASE_LRE-LIKE REGION DOMAIN-CONTAINING PROTEIN"/>
    <property type="match status" value="1"/>
</dbReference>
<evidence type="ECO:0000256" key="3">
    <source>
        <dbReference type="ARBA" id="ARBA00023180"/>
    </source>
</evidence>
<keyword evidence="1" id="KW-0732">Signal</keyword>
<dbReference type="PROSITE" id="PS51125">
    <property type="entry name" value="NHL"/>
    <property type="match status" value="1"/>
</dbReference>
<dbReference type="Pfam" id="PF01436">
    <property type="entry name" value="NHL"/>
    <property type="match status" value="1"/>
</dbReference>
<dbReference type="SUPFAM" id="SSF101898">
    <property type="entry name" value="NHL repeat"/>
    <property type="match status" value="1"/>
</dbReference>
<keyword evidence="3" id="KW-0325">Glycoprotein</keyword>
<evidence type="ECO:0000256" key="4">
    <source>
        <dbReference type="PROSITE-ProRule" id="PRU00504"/>
    </source>
</evidence>
<dbReference type="InterPro" id="IPR001258">
    <property type="entry name" value="NHL_repeat"/>
</dbReference>
<accession>A0A815J264</accession>
<proteinExistence type="predicted"/>
<protein>
    <submittedName>
        <fullName evidence="5">Uncharacterized protein</fullName>
    </submittedName>
</protein>
<dbReference type="Gene3D" id="2.120.10.30">
    <property type="entry name" value="TolB, C-terminal domain"/>
    <property type="match status" value="2"/>
</dbReference>
<dbReference type="EMBL" id="CAJNOI010001028">
    <property type="protein sequence ID" value="CAF1374539.1"/>
    <property type="molecule type" value="Genomic_DNA"/>
</dbReference>
<keyword evidence="7" id="KW-1185">Reference proteome</keyword>
<dbReference type="CDD" id="cd05819">
    <property type="entry name" value="NHL"/>
    <property type="match status" value="1"/>
</dbReference>
<dbReference type="OrthoDB" id="6074598at2759"/>
<sequence>MVTVWYQHDQSAPIKINIDSDSDIDGLQQDIFGKTDKGHYQATYNGQPLKPSAKVPGDTADDKPIVFTKTVNLPPVEQNKTKSNKFKQNGIICAGGNGKGDQLNQLCGPYGIFIDHHNSIFIADWGNHRIVEWKCHSNEGQIIAGGNGQGDGNDQLDTPTDVLVDKQNNSLIIADKENSRIIRCFLENEAEPEILISDIDCWGLSMDKNGSIYVSAAEKNEVIRWKEGDERGTIVAGKNGQGDDLNQLNGPGLIFVDKEDSLYVADYDNHRVMKWIKNAKEGIVVAGGNGKGNSLKQLSCPGGVILDHLGQIYVADCDKDRVVRWCEGNAEGEIIVGGNGKGEELNQLNGPTGLSFDDEGNLYVADWGNNRILKYEKCSD</sequence>
<evidence type="ECO:0000313" key="6">
    <source>
        <dbReference type="EMBL" id="CAF1384439.1"/>
    </source>
</evidence>
<dbReference type="Proteomes" id="UP000663877">
    <property type="component" value="Unassembled WGS sequence"/>
</dbReference>
<comment type="caution">
    <text evidence="5">The sequence shown here is derived from an EMBL/GenBank/DDBJ whole genome shotgun (WGS) entry which is preliminary data.</text>
</comment>
<organism evidence="5 8">
    <name type="scientific">Adineta steineri</name>
    <dbReference type="NCBI Taxonomy" id="433720"/>
    <lineage>
        <taxon>Eukaryota</taxon>
        <taxon>Metazoa</taxon>
        <taxon>Spiralia</taxon>
        <taxon>Gnathifera</taxon>
        <taxon>Rotifera</taxon>
        <taxon>Eurotatoria</taxon>
        <taxon>Bdelloidea</taxon>
        <taxon>Adinetida</taxon>
        <taxon>Adinetidae</taxon>
        <taxon>Adineta</taxon>
    </lineage>
</organism>
<dbReference type="InterPro" id="IPR011042">
    <property type="entry name" value="6-blade_b-propeller_TolB-like"/>
</dbReference>
<evidence type="ECO:0000313" key="8">
    <source>
        <dbReference type="Proteomes" id="UP000663877"/>
    </source>
</evidence>
<evidence type="ECO:0000313" key="5">
    <source>
        <dbReference type="EMBL" id="CAF1374539.1"/>
    </source>
</evidence>
<dbReference type="GO" id="GO:0005576">
    <property type="term" value="C:extracellular region"/>
    <property type="evidence" value="ECO:0007669"/>
    <property type="project" value="TreeGrafter"/>
</dbReference>
<feature type="repeat" description="NHL" evidence="4">
    <location>
        <begin position="341"/>
        <end position="378"/>
    </location>
</feature>
<dbReference type="Proteomes" id="UP000663832">
    <property type="component" value="Unassembled WGS sequence"/>
</dbReference>
<dbReference type="EMBL" id="CAJNOM010000352">
    <property type="protein sequence ID" value="CAF1384439.1"/>
    <property type="molecule type" value="Genomic_DNA"/>
</dbReference>
<reference evidence="5" key="1">
    <citation type="submission" date="2021-02" db="EMBL/GenBank/DDBJ databases">
        <authorList>
            <person name="Nowell W R."/>
        </authorList>
    </citation>
    <scope>NUCLEOTIDE SEQUENCE</scope>
</reference>
<evidence type="ECO:0000313" key="7">
    <source>
        <dbReference type="Proteomes" id="UP000663832"/>
    </source>
</evidence>
<dbReference type="AlphaFoldDB" id="A0A815J264"/>
<dbReference type="PANTHER" id="PTHR10680">
    <property type="entry name" value="PEPTIDYL-GLYCINE ALPHA-AMIDATING MONOOXYGENASE"/>
    <property type="match status" value="1"/>
</dbReference>
<name>A0A815J264_9BILA</name>
<keyword evidence="2" id="KW-0677">Repeat</keyword>